<dbReference type="SUPFAM" id="SSF53300">
    <property type="entry name" value="vWA-like"/>
    <property type="match status" value="1"/>
</dbReference>
<dbReference type="SUPFAM" id="SSF49464">
    <property type="entry name" value="Carboxypeptidase regulatory domain-like"/>
    <property type="match status" value="1"/>
</dbReference>
<feature type="signal peptide" evidence="2">
    <location>
        <begin position="1"/>
        <end position="21"/>
    </location>
</feature>
<dbReference type="InterPro" id="IPR036465">
    <property type="entry name" value="vWFA_dom_sf"/>
</dbReference>
<reference evidence="5" key="1">
    <citation type="submission" date="2017-04" db="EMBL/GenBank/DDBJ databases">
        <authorList>
            <person name="Varghese N."/>
            <person name="Submissions S."/>
        </authorList>
    </citation>
    <scope>NUCLEOTIDE SEQUENCE [LARGE SCALE GENOMIC DNA]</scope>
    <source>
        <strain evidence="5">DSM 12126</strain>
    </source>
</reference>
<protein>
    <submittedName>
        <fullName evidence="4">von Willebrand factor type A domain-containing protein</fullName>
    </submittedName>
</protein>
<dbReference type="InterPro" id="IPR052969">
    <property type="entry name" value="Thr-specific_kinase-like"/>
</dbReference>
<dbReference type="Pfam" id="PF13715">
    <property type="entry name" value="CarbopepD_reg_2"/>
    <property type="match status" value="1"/>
</dbReference>
<feature type="compositionally biased region" description="Low complexity" evidence="1">
    <location>
        <begin position="136"/>
        <end position="147"/>
    </location>
</feature>
<name>A0A1W2BFN9_9SPHI</name>
<organism evidence="4 5">
    <name type="scientific">Pedobacter africanus</name>
    <dbReference type="NCBI Taxonomy" id="151894"/>
    <lineage>
        <taxon>Bacteria</taxon>
        <taxon>Pseudomonadati</taxon>
        <taxon>Bacteroidota</taxon>
        <taxon>Sphingobacteriia</taxon>
        <taxon>Sphingobacteriales</taxon>
        <taxon>Sphingobacteriaceae</taxon>
        <taxon>Pedobacter</taxon>
    </lineage>
</organism>
<proteinExistence type="predicted"/>
<feature type="chain" id="PRO_5012619316" evidence="2">
    <location>
        <begin position="22"/>
        <end position="522"/>
    </location>
</feature>
<dbReference type="RefSeq" id="WP_084238647.1">
    <property type="nucleotide sequence ID" value="NZ_FWXT01000001.1"/>
</dbReference>
<dbReference type="AlphaFoldDB" id="A0A1W2BFN9"/>
<feature type="region of interest" description="Disordered" evidence="1">
    <location>
        <begin position="136"/>
        <end position="171"/>
    </location>
</feature>
<evidence type="ECO:0000313" key="5">
    <source>
        <dbReference type="Proteomes" id="UP000192756"/>
    </source>
</evidence>
<dbReference type="Pfam" id="PF00092">
    <property type="entry name" value="VWA"/>
    <property type="match status" value="1"/>
</dbReference>
<dbReference type="Gene3D" id="3.40.50.410">
    <property type="entry name" value="von Willebrand factor, type A domain"/>
    <property type="match status" value="1"/>
</dbReference>
<feature type="domain" description="VWFA" evidence="3">
    <location>
        <begin position="299"/>
        <end position="498"/>
    </location>
</feature>
<dbReference type="Gene3D" id="2.60.40.1120">
    <property type="entry name" value="Carboxypeptidase-like, regulatory domain"/>
    <property type="match status" value="1"/>
</dbReference>
<dbReference type="GO" id="GO:0004674">
    <property type="term" value="F:protein serine/threonine kinase activity"/>
    <property type="evidence" value="ECO:0007669"/>
    <property type="project" value="TreeGrafter"/>
</dbReference>
<dbReference type="GO" id="GO:0005737">
    <property type="term" value="C:cytoplasm"/>
    <property type="evidence" value="ECO:0007669"/>
    <property type="project" value="TreeGrafter"/>
</dbReference>
<dbReference type="OrthoDB" id="9805121at2"/>
<dbReference type="InterPro" id="IPR002035">
    <property type="entry name" value="VWF_A"/>
</dbReference>
<accession>A0A1W2BFN9</accession>
<gene>
    <name evidence="4" type="ORF">SAMN04488524_2327</name>
</gene>
<evidence type="ECO:0000256" key="1">
    <source>
        <dbReference type="SAM" id="MobiDB-lite"/>
    </source>
</evidence>
<dbReference type="CDD" id="cd00198">
    <property type="entry name" value="vWFA"/>
    <property type="match status" value="1"/>
</dbReference>
<evidence type="ECO:0000313" key="4">
    <source>
        <dbReference type="EMBL" id="SMC71739.1"/>
    </source>
</evidence>
<dbReference type="PANTHER" id="PTHR47763:SF1">
    <property type="entry name" value="DUF659 DOMAIN-CONTAINING PROTEIN"/>
    <property type="match status" value="1"/>
</dbReference>
<evidence type="ECO:0000259" key="3">
    <source>
        <dbReference type="PROSITE" id="PS50234"/>
    </source>
</evidence>
<dbReference type="PANTHER" id="PTHR47763">
    <property type="entry name" value="ALPHA-PROTEIN KINASE VWKA"/>
    <property type="match status" value="1"/>
</dbReference>
<dbReference type="InterPro" id="IPR008969">
    <property type="entry name" value="CarboxyPept-like_regulatory"/>
</dbReference>
<keyword evidence="2" id="KW-0732">Signal</keyword>
<dbReference type="SMART" id="SM00327">
    <property type="entry name" value="VWA"/>
    <property type="match status" value="1"/>
</dbReference>
<dbReference type="STRING" id="151894.SAMN04488524_2327"/>
<evidence type="ECO:0000256" key="2">
    <source>
        <dbReference type="SAM" id="SignalP"/>
    </source>
</evidence>
<dbReference type="PROSITE" id="PS50234">
    <property type="entry name" value="VWFA"/>
    <property type="match status" value="1"/>
</dbReference>
<keyword evidence="5" id="KW-1185">Reference proteome</keyword>
<sequence length="522" mass="57734">MKKILFPVLMLLFAAFEPLSAKTISGTVKDKDSGSPLAGVAVTALLSKTGTVTDKNGRYSISVKDKEQHLKFSYIGYHTAIIKLNGGLTVNVSMAASDVSLAEVVVTGYGKAKAISGHREPAPALESKAAGIAASASTSSIRGARSATVRDKKSPAPGPWPKRPKPQSNQLTAGEWNDIEHWAFWSNLMNTQEWSDMQSYWSFYTGSRISVELSNKQQRPLIGYVVTALQNGNPVWKAKTNFEGKAELWPSIYNNSKEGLTIMVESREGQEIYKKVFAQNTRKVNISIDKPAEKITNLEVLFMVDATGSMGDEISYLKSELEDIIGRLNTKSQLNTRTAMVFYRDRGDEYVIRDFGFEQDLQKVKRNLANQYADGGGDFEEAVEEAMENAIYQQRWSETGTSARLMFMILDAPPHYDAARIKSIQRSVKEAASRGIALIPVVASGIDKRTEFLMRFMAIGTNGTYVFLTDDSGIGNSHLKPTVGSYQVEYLNQLLNRLINKYAGLEPKVAEDLLSSAQKQQE</sequence>
<dbReference type="EMBL" id="FWXT01000001">
    <property type="protein sequence ID" value="SMC71739.1"/>
    <property type="molecule type" value="Genomic_DNA"/>
</dbReference>
<dbReference type="Proteomes" id="UP000192756">
    <property type="component" value="Unassembled WGS sequence"/>
</dbReference>